<evidence type="ECO:0000313" key="3">
    <source>
        <dbReference type="EMBL" id="KAL0949040.1"/>
    </source>
</evidence>
<feature type="region of interest" description="Disordered" evidence="1">
    <location>
        <begin position="1"/>
        <end position="78"/>
    </location>
</feature>
<feature type="compositionally biased region" description="Polar residues" evidence="1">
    <location>
        <begin position="11"/>
        <end position="20"/>
    </location>
</feature>
<feature type="compositionally biased region" description="Low complexity" evidence="1">
    <location>
        <begin position="130"/>
        <end position="165"/>
    </location>
</feature>
<feature type="region of interest" description="Disordered" evidence="1">
    <location>
        <begin position="122"/>
        <end position="166"/>
    </location>
</feature>
<feature type="compositionally biased region" description="Polar residues" evidence="1">
    <location>
        <begin position="388"/>
        <end position="397"/>
    </location>
</feature>
<feature type="compositionally biased region" description="Pro residues" evidence="1">
    <location>
        <begin position="48"/>
        <end position="58"/>
    </location>
</feature>
<proteinExistence type="predicted"/>
<feature type="region of interest" description="Disordered" evidence="1">
    <location>
        <begin position="374"/>
        <end position="414"/>
    </location>
</feature>
<sequence>MSPRLPFGPFTITTGGQVQTCHPRFHKPSCKPAPSPTLAVPQSISTPAPTPPTPPTPKADPALTSSPSPPPPPQSIVTSTVLSTIQMEAPPQQTINSSAAEASQQATIKSAVGGLGSGTSYASDTIAAGPSESSPTPSSLLPPEGDPRSPTSPNDPSNDPAPVSNRSSALSLPAVLAIGSAILLVLVVFAAWLFFRWRRRRQRQLMHAAAQKYLPKSGEDDSASFDSRRASSYLEYRAFHEEMKGQPAWNSNRQATSVGWDEEKGQAYAGLSAVDWLKRQARLSETQTYRTSRDMEDAASLIIPLPDSLPESFVRKAHLPGTSIDITDGGVTDYDADDDYEEASVCTATRISRHGTISTSASTISSTIAFAEPPKPPPLPMPTIPADQGTQSLSTVGQELGLGGGNSPVTPTRY</sequence>
<protein>
    <submittedName>
        <fullName evidence="3">Uncharacterized protein</fullName>
    </submittedName>
</protein>
<keyword evidence="2" id="KW-0812">Transmembrane</keyword>
<evidence type="ECO:0000256" key="2">
    <source>
        <dbReference type="SAM" id="Phobius"/>
    </source>
</evidence>
<name>A0ABR3J083_9AGAR</name>
<feature type="transmembrane region" description="Helical" evidence="2">
    <location>
        <begin position="170"/>
        <end position="195"/>
    </location>
</feature>
<organism evidence="3 4">
    <name type="scientific">Hohenbuehelia grisea</name>
    <dbReference type="NCBI Taxonomy" id="104357"/>
    <lineage>
        <taxon>Eukaryota</taxon>
        <taxon>Fungi</taxon>
        <taxon>Dikarya</taxon>
        <taxon>Basidiomycota</taxon>
        <taxon>Agaricomycotina</taxon>
        <taxon>Agaricomycetes</taxon>
        <taxon>Agaricomycetidae</taxon>
        <taxon>Agaricales</taxon>
        <taxon>Pleurotineae</taxon>
        <taxon>Pleurotaceae</taxon>
        <taxon>Hohenbuehelia</taxon>
    </lineage>
</organism>
<dbReference type="EMBL" id="JASNQZ010000012">
    <property type="protein sequence ID" value="KAL0949040.1"/>
    <property type="molecule type" value="Genomic_DNA"/>
</dbReference>
<dbReference type="Proteomes" id="UP001556367">
    <property type="component" value="Unassembled WGS sequence"/>
</dbReference>
<feature type="compositionally biased region" description="Pro residues" evidence="1">
    <location>
        <begin position="374"/>
        <end position="383"/>
    </location>
</feature>
<reference evidence="4" key="1">
    <citation type="submission" date="2024-06" db="EMBL/GenBank/DDBJ databases">
        <title>Multi-omics analyses provide insights into the biosynthesis of the anticancer antibiotic pleurotin in Hohenbuehelia grisea.</title>
        <authorList>
            <person name="Weaver J.A."/>
            <person name="Alberti F."/>
        </authorList>
    </citation>
    <scope>NUCLEOTIDE SEQUENCE [LARGE SCALE GENOMIC DNA]</scope>
    <source>
        <strain evidence="4">T-177</strain>
    </source>
</reference>
<keyword evidence="2" id="KW-0472">Membrane</keyword>
<keyword evidence="4" id="KW-1185">Reference proteome</keyword>
<gene>
    <name evidence="3" type="ORF">HGRIS_009133</name>
</gene>
<comment type="caution">
    <text evidence="3">The sequence shown here is derived from an EMBL/GenBank/DDBJ whole genome shotgun (WGS) entry which is preliminary data.</text>
</comment>
<keyword evidence="2" id="KW-1133">Transmembrane helix</keyword>
<evidence type="ECO:0000256" key="1">
    <source>
        <dbReference type="SAM" id="MobiDB-lite"/>
    </source>
</evidence>
<accession>A0ABR3J083</accession>
<evidence type="ECO:0000313" key="4">
    <source>
        <dbReference type="Proteomes" id="UP001556367"/>
    </source>
</evidence>